<reference evidence="12 13" key="1">
    <citation type="journal article" date="2011" name="EMBO J.">
        <title>Structural diversity of bacterial flagellar motors.</title>
        <authorList>
            <person name="Chen S."/>
            <person name="Beeby M."/>
            <person name="Murphy G.E."/>
            <person name="Leadbetter J.R."/>
            <person name="Hendrixson D.R."/>
            <person name="Briegel A."/>
            <person name="Li Z."/>
            <person name="Shi J."/>
            <person name="Tocheva E.I."/>
            <person name="Muller A."/>
            <person name="Dobro M.J."/>
            <person name="Jensen G.J."/>
        </authorList>
    </citation>
    <scope>NUCLEOTIDE SEQUENCE [LARGE SCALE GENOMIC DNA]</scope>
    <source>
        <strain evidence="12 13">DSM 6540</strain>
    </source>
</reference>
<keyword evidence="8" id="KW-0411">Iron-sulfur</keyword>
<evidence type="ECO:0000256" key="8">
    <source>
        <dbReference type="ARBA" id="ARBA00023014"/>
    </source>
</evidence>
<proteinExistence type="inferred from homology"/>
<accession>F7NPZ3</accession>
<dbReference type="GO" id="GO:0046872">
    <property type="term" value="F:metal ion binding"/>
    <property type="evidence" value="ECO:0007669"/>
    <property type="project" value="UniProtKB-KW"/>
</dbReference>
<dbReference type="STRING" id="1009370.ALO_20952"/>
<evidence type="ECO:0000259" key="11">
    <source>
        <dbReference type="PROSITE" id="PS51918"/>
    </source>
</evidence>
<evidence type="ECO:0000256" key="3">
    <source>
        <dbReference type="ARBA" id="ARBA00006804"/>
    </source>
</evidence>
<dbReference type="OrthoDB" id="9764725at2"/>
<keyword evidence="10" id="KW-0456">Lyase</keyword>
<dbReference type="Proteomes" id="UP000003240">
    <property type="component" value="Unassembled WGS sequence"/>
</dbReference>
<dbReference type="GO" id="GO:0016829">
    <property type="term" value="F:lyase activity"/>
    <property type="evidence" value="ECO:0007669"/>
    <property type="project" value="UniProtKB-KW"/>
</dbReference>
<evidence type="ECO:0000256" key="1">
    <source>
        <dbReference type="ARBA" id="ARBA00001966"/>
    </source>
</evidence>
<dbReference type="AlphaFoldDB" id="F7NPZ3"/>
<evidence type="ECO:0000256" key="7">
    <source>
        <dbReference type="ARBA" id="ARBA00023004"/>
    </source>
</evidence>
<evidence type="ECO:0000256" key="4">
    <source>
        <dbReference type="ARBA" id="ARBA00022485"/>
    </source>
</evidence>
<comment type="cofactor">
    <cofactor evidence="1">
        <name>[4Fe-4S] cluster</name>
        <dbReference type="ChEBI" id="CHEBI:49883"/>
    </cofactor>
</comment>
<evidence type="ECO:0000256" key="6">
    <source>
        <dbReference type="ARBA" id="ARBA00022723"/>
    </source>
</evidence>
<feature type="domain" description="Radical SAM core" evidence="11">
    <location>
        <begin position="28"/>
        <end position="269"/>
    </location>
</feature>
<evidence type="ECO:0000256" key="10">
    <source>
        <dbReference type="ARBA" id="ARBA00023239"/>
    </source>
</evidence>
<keyword evidence="13" id="KW-1185">Reference proteome</keyword>
<dbReference type="Gene3D" id="3.20.20.70">
    <property type="entry name" value="Aldolase class I"/>
    <property type="match status" value="1"/>
</dbReference>
<comment type="similarity">
    <text evidence="3">Belongs to the radical SAM superfamily. NifB family.</text>
</comment>
<dbReference type="SUPFAM" id="SSF102114">
    <property type="entry name" value="Radical SAM enzymes"/>
    <property type="match status" value="1"/>
</dbReference>
<dbReference type="CDD" id="cd01335">
    <property type="entry name" value="Radical_SAM"/>
    <property type="match status" value="1"/>
</dbReference>
<dbReference type="UniPathway" id="UPA00782"/>
<keyword evidence="6" id="KW-0479">Metal-binding</keyword>
<keyword evidence="7" id="KW-0408">Iron</keyword>
<dbReference type="SFLD" id="SFLDG01067">
    <property type="entry name" value="SPASM/twitch_domain_containing"/>
    <property type="match status" value="1"/>
</dbReference>
<dbReference type="PANTHER" id="PTHR43787">
    <property type="entry name" value="FEMO COFACTOR BIOSYNTHESIS PROTEIN NIFB-RELATED"/>
    <property type="match status" value="1"/>
</dbReference>
<dbReference type="RefSeq" id="WP_004099768.1">
    <property type="nucleotide sequence ID" value="NZ_AFGF01000270.1"/>
</dbReference>
<dbReference type="EMBL" id="AFGF01000270">
    <property type="protein sequence ID" value="EGO61870.1"/>
    <property type="molecule type" value="Genomic_DNA"/>
</dbReference>
<evidence type="ECO:0000256" key="2">
    <source>
        <dbReference type="ARBA" id="ARBA00005155"/>
    </source>
</evidence>
<dbReference type="GO" id="GO:0051539">
    <property type="term" value="F:4 iron, 4 sulfur cluster binding"/>
    <property type="evidence" value="ECO:0007669"/>
    <property type="project" value="UniProtKB-KW"/>
</dbReference>
<dbReference type="PANTHER" id="PTHR43787:SF13">
    <property type="entry name" value="FEMO COFACTOR BIOSYNTHESIS PROTEIN NIFB"/>
    <property type="match status" value="1"/>
</dbReference>
<evidence type="ECO:0000313" key="13">
    <source>
        <dbReference type="Proteomes" id="UP000003240"/>
    </source>
</evidence>
<protein>
    <submittedName>
        <fullName evidence="12">Radical SAM domain protein</fullName>
    </submittedName>
</protein>
<evidence type="ECO:0000256" key="9">
    <source>
        <dbReference type="ARBA" id="ARBA00023231"/>
    </source>
</evidence>
<keyword evidence="5" id="KW-0949">S-adenosyl-L-methionine</keyword>
<dbReference type="InterPro" id="IPR058240">
    <property type="entry name" value="rSAM_sf"/>
</dbReference>
<keyword evidence="4" id="KW-0004">4Fe-4S</keyword>
<dbReference type="InterPro" id="IPR013785">
    <property type="entry name" value="Aldolase_TIM"/>
</dbReference>
<dbReference type="SFLD" id="SFLDS00029">
    <property type="entry name" value="Radical_SAM"/>
    <property type="match status" value="1"/>
</dbReference>
<organism evidence="12 13">
    <name type="scientific">Acetonema longum DSM 6540</name>
    <dbReference type="NCBI Taxonomy" id="1009370"/>
    <lineage>
        <taxon>Bacteria</taxon>
        <taxon>Bacillati</taxon>
        <taxon>Bacillota</taxon>
        <taxon>Negativicutes</taxon>
        <taxon>Acetonemataceae</taxon>
        <taxon>Acetonema</taxon>
    </lineage>
</organism>
<dbReference type="eggNOG" id="COG0535">
    <property type="taxonomic scope" value="Bacteria"/>
</dbReference>
<comment type="caution">
    <text evidence="12">The sequence shown here is derived from an EMBL/GenBank/DDBJ whole genome shotgun (WGS) entry which is preliminary data.</text>
</comment>
<dbReference type="PROSITE" id="PS51918">
    <property type="entry name" value="RADICAL_SAM"/>
    <property type="match status" value="1"/>
</dbReference>
<dbReference type="InterPro" id="IPR007197">
    <property type="entry name" value="rSAM"/>
</dbReference>
<sequence>MSFCANQPAPGRYNHLIKKHPCFNGEAHARFGRIHLPVSPACNIRCRFCKRSLNKDENRPGVSSCLLTAQEALETVERALGLCTQITVAGIAGPGDTLATGHALAAFRLIHQRFPHLINCLSTNGLRLPDKAREAAEAGVRTITVTMNGADVDTVAKVCSCIVYRGQYLTGRSAAEKLLISQQVGIRRAVDLGIAVKVNTVLIPGVNDHQTGEVARLAAAAGAEFINVIPLIPQHEFAKYRAPDCQEMNAAREAAERHLPVFRHCRRCRADACGIPGAGIDFAEQLYGQREAATTFSHG</sequence>
<dbReference type="Pfam" id="PF04055">
    <property type="entry name" value="Radical_SAM"/>
    <property type="match status" value="1"/>
</dbReference>
<dbReference type="PROSITE" id="PS01305">
    <property type="entry name" value="MOAA_NIFB_PQQE"/>
    <property type="match status" value="1"/>
</dbReference>
<keyword evidence="9" id="KW-0535">Nitrogen fixation</keyword>
<gene>
    <name evidence="12" type="ORF">ALO_20952</name>
</gene>
<evidence type="ECO:0000313" key="12">
    <source>
        <dbReference type="EMBL" id="EGO61870.1"/>
    </source>
</evidence>
<comment type="pathway">
    <text evidence="2">Cofactor biosynthesis; Fe-Mo cofactor biosynthesis.</text>
</comment>
<dbReference type="InterPro" id="IPR000385">
    <property type="entry name" value="MoaA_NifB_PqqE_Fe-S-bd_CS"/>
</dbReference>
<evidence type="ECO:0000256" key="5">
    <source>
        <dbReference type="ARBA" id="ARBA00022691"/>
    </source>
</evidence>
<name>F7NPZ3_9FIRM</name>